<evidence type="ECO:0000256" key="2">
    <source>
        <dbReference type="SAM" id="Phobius"/>
    </source>
</evidence>
<keyword evidence="2" id="KW-0472">Membrane</keyword>
<evidence type="ECO:0000256" key="1">
    <source>
        <dbReference type="SAM" id="MobiDB-lite"/>
    </source>
</evidence>
<evidence type="ECO:0000259" key="3">
    <source>
        <dbReference type="Pfam" id="PF07423"/>
    </source>
</evidence>
<dbReference type="Pfam" id="PF07423">
    <property type="entry name" value="DUF1510"/>
    <property type="match status" value="1"/>
</dbReference>
<organism evidence="4 5">
    <name type="scientific">Cytobacillus oceanisediminis</name>
    <dbReference type="NCBI Taxonomy" id="665099"/>
    <lineage>
        <taxon>Bacteria</taxon>
        <taxon>Bacillati</taxon>
        <taxon>Bacillota</taxon>
        <taxon>Bacilli</taxon>
        <taxon>Bacillales</taxon>
        <taxon>Bacillaceae</taxon>
        <taxon>Cytobacillus</taxon>
    </lineage>
</organism>
<dbReference type="AlphaFoldDB" id="A0A562JAM0"/>
<feature type="region of interest" description="Disordered" evidence="1">
    <location>
        <begin position="57"/>
        <end position="150"/>
    </location>
</feature>
<reference evidence="4 5" key="1">
    <citation type="journal article" date="2015" name="Stand. Genomic Sci.">
        <title>Genomic Encyclopedia of Bacterial and Archaeal Type Strains, Phase III: the genomes of soil and plant-associated and newly described type strains.</title>
        <authorList>
            <person name="Whitman W.B."/>
            <person name="Woyke T."/>
            <person name="Klenk H.P."/>
            <person name="Zhou Y."/>
            <person name="Lilburn T.G."/>
            <person name="Beck B.J."/>
            <person name="De Vos P."/>
            <person name="Vandamme P."/>
            <person name="Eisen J.A."/>
            <person name="Garrity G."/>
            <person name="Hugenholtz P."/>
            <person name="Kyrpides N.C."/>
        </authorList>
    </citation>
    <scope>NUCLEOTIDE SEQUENCE [LARGE SCALE GENOMIC DNA]</scope>
    <source>
        <strain evidence="4 5">CGMCC 1.10115</strain>
    </source>
</reference>
<keyword evidence="5" id="KW-1185">Reference proteome</keyword>
<protein>
    <submittedName>
        <fullName evidence="4">Uncharacterized protein DUF1510</fullName>
    </submittedName>
</protein>
<accession>A0A562JAM0</accession>
<feature type="compositionally biased region" description="Acidic residues" evidence="1">
    <location>
        <begin position="98"/>
        <end position="118"/>
    </location>
</feature>
<proteinExistence type="predicted"/>
<name>A0A562JAM0_9BACI</name>
<dbReference type="RefSeq" id="WP_144545364.1">
    <property type="nucleotide sequence ID" value="NZ_CBCSDC010000023.1"/>
</dbReference>
<dbReference type="OrthoDB" id="2168558at2"/>
<dbReference type="EMBL" id="VLKI01000020">
    <property type="protein sequence ID" value="TWH80216.1"/>
    <property type="molecule type" value="Genomic_DNA"/>
</dbReference>
<keyword evidence="2" id="KW-1133">Transmembrane helix</keyword>
<comment type="caution">
    <text evidence="4">The sequence shown here is derived from an EMBL/GenBank/DDBJ whole genome shotgun (WGS) entry which is preliminary data.</text>
</comment>
<keyword evidence="2" id="KW-0812">Transmembrane</keyword>
<gene>
    <name evidence="4" type="ORF">IQ19_04680</name>
</gene>
<feature type="compositionally biased region" description="Basic and acidic residues" evidence="1">
    <location>
        <begin position="64"/>
        <end position="75"/>
    </location>
</feature>
<feature type="compositionally biased region" description="Acidic residues" evidence="1">
    <location>
        <begin position="76"/>
        <end position="90"/>
    </location>
</feature>
<evidence type="ECO:0000313" key="4">
    <source>
        <dbReference type="EMBL" id="TWH80216.1"/>
    </source>
</evidence>
<sequence length="229" mass="25622">MKGNEHSSRESRLGKREKRKKTNIILNSLIALVILLIIVVSAKIFFGGNNDEALQTDEQTASENEIKENENKTDDQAGDLEQEKEDEEEIEKAREGEEQAAEEKEEAEKAEEESEEDEKVVTEGGSSPDVEKTIENPAWEPVGTSQSGEHTAVYDQSAVDWQEMLQAISYATGVDQGNMTVWFLGNNGPNKSVGTISTKDQSEKYRVYIDWVDGQGWKPVKVEVLNEIN</sequence>
<dbReference type="InterPro" id="IPR009988">
    <property type="entry name" value="DUF1510"/>
</dbReference>
<dbReference type="Proteomes" id="UP000318667">
    <property type="component" value="Unassembled WGS sequence"/>
</dbReference>
<feature type="transmembrane region" description="Helical" evidence="2">
    <location>
        <begin position="24"/>
        <end position="46"/>
    </location>
</feature>
<feature type="domain" description="DUF1510" evidence="3">
    <location>
        <begin position="134"/>
        <end position="225"/>
    </location>
</feature>
<dbReference type="GeneID" id="65405765"/>
<evidence type="ECO:0000313" key="5">
    <source>
        <dbReference type="Proteomes" id="UP000318667"/>
    </source>
</evidence>